<dbReference type="RefSeq" id="WP_098771678.1">
    <property type="nucleotide sequence ID" value="NZ_NUIQ01000229.1"/>
</dbReference>
<dbReference type="Pfam" id="PF07691">
    <property type="entry name" value="PA14"/>
    <property type="match status" value="1"/>
</dbReference>
<protein>
    <recommendedName>
        <fullName evidence="1">PA14 domain-containing protein</fullName>
    </recommendedName>
</protein>
<reference evidence="2 3" key="1">
    <citation type="submission" date="2017-09" db="EMBL/GenBank/DDBJ databases">
        <title>Large-scale bioinformatics analysis of Bacillus genomes uncovers conserved roles of natural products in bacterial physiology.</title>
        <authorList>
            <consortium name="Agbiome Team Llc"/>
            <person name="Bleich R.M."/>
            <person name="Grubbs K.J."/>
            <person name="Santa Maria K.C."/>
            <person name="Allen S.E."/>
            <person name="Farag S."/>
            <person name="Shank E.A."/>
            <person name="Bowers A."/>
        </authorList>
    </citation>
    <scope>NUCLEOTIDE SEQUENCE [LARGE SCALE GENOMIC DNA]</scope>
    <source>
        <strain evidence="2 3">AFS049141</strain>
    </source>
</reference>
<dbReference type="Gene3D" id="3.90.182.10">
    <property type="entry name" value="Toxin - Anthrax Protective Antigen,domain 1"/>
    <property type="match status" value="1"/>
</dbReference>
<evidence type="ECO:0000313" key="2">
    <source>
        <dbReference type="EMBL" id="PGO65609.1"/>
    </source>
</evidence>
<dbReference type="SUPFAM" id="SSF49785">
    <property type="entry name" value="Galactose-binding domain-like"/>
    <property type="match status" value="1"/>
</dbReference>
<dbReference type="SUPFAM" id="SSF56988">
    <property type="entry name" value="Anthrax protective antigen"/>
    <property type="match status" value="1"/>
</dbReference>
<gene>
    <name evidence="2" type="ORF">CN980_23675</name>
</gene>
<organism evidence="2 3">
    <name type="scientific">Bacillus cereus</name>
    <dbReference type="NCBI Taxonomy" id="1396"/>
    <lineage>
        <taxon>Bacteria</taxon>
        <taxon>Bacillati</taxon>
        <taxon>Bacillota</taxon>
        <taxon>Bacilli</taxon>
        <taxon>Bacillales</taxon>
        <taxon>Bacillaceae</taxon>
        <taxon>Bacillus</taxon>
        <taxon>Bacillus cereus group</taxon>
    </lineage>
</organism>
<accession>A0A9X7C8E0</accession>
<dbReference type="Proteomes" id="UP000223834">
    <property type="component" value="Unassembled WGS sequence"/>
</dbReference>
<evidence type="ECO:0000313" key="3">
    <source>
        <dbReference type="Proteomes" id="UP000223834"/>
    </source>
</evidence>
<name>A0A9X7C8E0_BACCE</name>
<feature type="domain" description="PA14" evidence="1">
    <location>
        <begin position="140"/>
        <end position="295"/>
    </location>
</feature>
<dbReference type="EMBL" id="NUIQ01000229">
    <property type="protein sequence ID" value="PGO65609.1"/>
    <property type="molecule type" value="Genomic_DNA"/>
</dbReference>
<dbReference type="AlphaFoldDB" id="A0A9X7C8E0"/>
<sequence length="303" mass="34362">MVPNNLVLNGDFSNKFQNWTLGGETHNAQIVSEDGNTFARFGPWISMYQDIQVETHNKYAFAFRFRAPYVGNGITIKVQGLDATNTPVETLVEQAFLETDEWTIKGVILNSKQFQKIRLLFDIYSAADLDDVLLLVTGQPNQNGLFGNYYNGTAFNTLVFQRVDSIIDFNWPAGQPPTSGNQSLNKTNYSIRWNGYLLAPLVPIDQTNKKVIFRAISDDGVKLWVYPLNTEKPDPIINNWTIHPPQTFDSTPQSLAPGEFYNIEIKYYNAPEGGVIRLMYYFEGEDPQTAKTVPTEHLFPKTQ</sequence>
<proteinExistence type="predicted"/>
<evidence type="ECO:0000259" key="1">
    <source>
        <dbReference type="PROSITE" id="PS51820"/>
    </source>
</evidence>
<dbReference type="InterPro" id="IPR037524">
    <property type="entry name" value="PA14/GLEYA"/>
</dbReference>
<dbReference type="InterPro" id="IPR011658">
    <property type="entry name" value="PA14_dom"/>
</dbReference>
<comment type="caution">
    <text evidence="2">The sequence shown here is derived from an EMBL/GenBank/DDBJ whole genome shotgun (WGS) entry which is preliminary data.</text>
</comment>
<dbReference type="PROSITE" id="PS51820">
    <property type="entry name" value="PA14"/>
    <property type="match status" value="1"/>
</dbReference>
<dbReference type="InterPro" id="IPR008979">
    <property type="entry name" value="Galactose-bd-like_sf"/>
</dbReference>
<dbReference type="Gene3D" id="2.60.120.260">
    <property type="entry name" value="Galactose-binding domain-like"/>
    <property type="match status" value="1"/>
</dbReference>